<feature type="domain" description="LamG-like jellyroll fold" evidence="5">
    <location>
        <begin position="3005"/>
        <end position="3137"/>
    </location>
</feature>
<dbReference type="InterPro" id="IPR018765">
    <property type="entry name" value="DUF2341"/>
</dbReference>
<evidence type="ECO:0000256" key="1">
    <source>
        <dbReference type="ARBA" id="ARBA00022729"/>
    </source>
</evidence>
<feature type="non-terminal residue" evidence="6">
    <location>
        <position position="1"/>
    </location>
</feature>
<dbReference type="Gene3D" id="2.60.120.200">
    <property type="match status" value="7"/>
</dbReference>
<evidence type="ECO:0000313" key="6">
    <source>
        <dbReference type="EMBL" id="KKS60091.1"/>
    </source>
</evidence>
<dbReference type="PANTHER" id="PTHR42535">
    <property type="entry name" value="OOKINETE PROTEIN, PUTATIVE-RELATED"/>
    <property type="match status" value="1"/>
</dbReference>
<organism evidence="6 7">
    <name type="scientific">candidate division WWE3 bacterium GW2011_GWF2_42_42</name>
    <dbReference type="NCBI Taxonomy" id="1619142"/>
    <lineage>
        <taxon>Bacteria</taxon>
        <taxon>Katanobacteria</taxon>
    </lineage>
</organism>
<proteinExistence type="predicted"/>
<comment type="caution">
    <text evidence="6">The sequence shown here is derived from an EMBL/GenBank/DDBJ whole genome shotgun (WGS) entry which is preliminary data.</text>
</comment>
<evidence type="ECO:0000313" key="7">
    <source>
        <dbReference type="Proteomes" id="UP000034678"/>
    </source>
</evidence>
<dbReference type="InterPro" id="IPR006558">
    <property type="entry name" value="LamG-like"/>
</dbReference>
<dbReference type="EMBL" id="LCDU01000009">
    <property type="protein sequence ID" value="KKS60091.1"/>
    <property type="molecule type" value="Genomic_DNA"/>
</dbReference>
<evidence type="ECO:0000259" key="5">
    <source>
        <dbReference type="SMART" id="SM00560"/>
    </source>
</evidence>
<accession>A0A0G1CNC2</accession>
<feature type="domain" description="LamG-like jellyroll fold" evidence="5">
    <location>
        <begin position="2592"/>
        <end position="2732"/>
    </location>
</feature>
<sequence>ILKGYNYIKIFVTAMKEGTDNKGKLKKERTKTVGAVHKTVTHRVSEVTSIIGEAETTGETKTDFRTIFNKKFQLLQSKLANVTRALKLNLGNFYTQKLPFLKISRFWKSHYPTYRKYFIPISVGMLIVLAPVVWLSINNPDKVLADWFDDNWHYRKKINITNTGAADADKKILFETDTATLIGESKMQNTCADARFTDVNGQVLRYFIDSANGACNTNSTDFYVLLPVINVGDTVVYFYYGNTYVEAVAETSQFSQATFSPASSSTGSETLGPGPVANWKFDEAYDQKENTKIEQQLEIMTTPASTVWLNGSTKKKAVTVTNPNASILTNFQVSVTVDYDSDMNSDFSDIRFTDSAGTELDHWLESKTNNSIAKYWVEVPTLAASTTTSIFLFYGNSGASSASNGDNTFAFFDDFSGAAVDTNKWIVVDGTGITVSGGVLNATSTTGWLQSNSAFSKAQQPVIETKIQHVSMGTNGYAPISTWLSTSDTFGGLIHPGSPFQLYYRNNGSWTSIYNSTLVSNLLVRLSVYSNSTAAIYYYNYDTDALVASATGISNSVDSEPIRFIRREDNTGTGQTINVSWDYILVRSGATSAPTTSVDTTEYADGSYYPNDASLGIVYFDPNNYSSESVYLEFVASTDGGSTWGLIRSSEIQSILAAPAAGYTVRIRGGDGTSETPSVALVNATSESILHEHGFGNAENTTLMVRAARLIIKQESGVGITQTETKTEICSYESTTQENYTPQTDKKIYNYDSSKYNPTPTNTFEATAEAELSNVGIEQQINITNGPYYSYTNSYLPTDNSLGLAYWDADQYPGATVYLEVDYYEPCCSDPYIGLYTEAGASVATFQLGMGDNNYHRYRSTALTLTDDTAYTVRWRGVRVEGLNILLAARFIVIQTDTAKITDTQTQVEVGAREKHTNSTYEFLSDMKPYYYDSTKFDPAPTTYFESTVKTQQPTIEQQVNITNGPFYTRSTSYVPTDNSLGTVYWDADKYPGATVYLEIDYYEWCCSNPTIGIFTSAGTLVTEFTPNLGDGIYARYRSVALSLTDNTEYTVKWKAASYDHPQTLLSARFIVIQTDTTKITDTQTQVELGSRERFTNNSYAQLSDPKKYYYDSTKFDPAPTTYFEATVKTQQPTIEQQINILSKSYFTTSSSYVPTDNSLGLVYWDADRYPGSTVYLEVDYYEPCCADPYIGLYTEAGASVATFQLGMGDGSYHRYRSSALTLTDNTAYSVKWRSTNTTNGSTLLAARFIVIQTDTTKITDTQTQVEVGTNETHTNSAYAQLDTPKTYLYDSSKFAPAPTAYFETSVRSVQPIIEQQINIITKSQYSNNTTWVPTDSSLGIAYWDADKYPGATVYLEIDFYETEWLGYVALHKADGTYVGEWNADMGSNSYHRMRTTALTLTDDTGYTVRWKSANSFGQTLLAARFIVIQTDTTKITATETPVEIGGNETTTSASYANLTDKRTWLYDSSKFTPTPTATFEATLANDTAGQTTYAALYTDGATCSSQVTGSEISTTGTAFTRVRSGSVTLSSGTEYTVCIKAGANTAKIANAKVLLSQSDSGGITDTELYQQQVNYPVTDADATYTSAYKYTYFNPGLSPTQSSFEGGTFNYFYEATMKTSAGTGYARLYNATAGTAITNGEITTASTSYTRVRSGNITSYMPASTPQDLDTQAKNSATNTTSLANSWIIVQVSDLSNSVNTVYAELYNLTDGATVSGSEVTTTTATTITRLRTPSITLTTGKEYVVRTKSSNTSGLPYYVYGAKIILDQTDANGIRDLELYQMQVNYLATDADTTYSSTYRYTSFNPSLNPTQNSFNGGTFNYFYEATMKTSAGTGYARLYNATSGTAITNGEITTASTSYTRVRSEDITAYVPYASGYLSDAQELDTQAKNSATNTTSLANSWIIVQVSDLSNSVNTVYAELYNLTDSVTVSGSELSTAAINTATRLRSSPITLTTDKEYVVRTRTSSTDGIQYYIANAKIILEQTAAGGIRDLELYQLQVNSLMTDADATYTSMYRFTRFNPNINPVQSSFDGGTFNYFYEATMKTSAGTGYARLYNATTGSGGAGITNTEITTSSTSYTRVRSGNITNYLPAASEYLSDAQELDTQVKNSATNTTSLANSWIIVQVSDLSNTANTVYAELYNLTDGATVSGSEVTTSTSGTSRLRSTPITLATDKEYTVRTKISTEGVPYYVANSKIIHNQTDTNGIRDLELVHTYNTESVTDSDATYSQSYHWHSHPYLNFSGANVSYYLESNLKTSAGTGYARLYNTTAGAAITGSEITTAATSGTRVRSADLTPYLPLTGNEIDIQLKNSATNTTTSITSAYIIQVANLGDPEVHVALFPNGASCTSQVASSEITFKPSDGIKRTTSQTISLADGDYMVCPETVNAATLTLYNAKVNHVQSYPQGVTDIRTFRSLNTDLETEATNTYARKYELNSYDPTKFTGNVTGSFDATILATATTAYAEIYNATSSEAVAGTEMSTASTSYTRLQKTITTLPTSASVLDIEIKNSSTNTTKVTASWLVLDINNVLPAITHDSSSNKLNGQLEGPVWESEERCISGTCLAFDGIDDYVKVLDSPKLDFTAADNFTISMWFTQPYSTAGSTALISKYESAGSDGGYQLRVGSDGKVVAEISDDNTTFPKDSATSSVAYRDGKWHHVAVVKNGTTSLLLYVDGVLEDTDSSIATAGTLVNNDLLYIGDSYDGSTGNWKGHIDETKIYRYARTDQEIKNELLGTNPGGTTVLGKNANATINNGLLAHWKMEETGTDTCGVGTTDGCDNTSNGYNGYWEGNATSSPGKLGASLAVDGTGDALRVTPGGSGLSGTSLTSRIPITFDNSASTEDLTNFPVLIKLNASRINYSRTQDLGQDIRFTDSDGSTVLSYEIEKWDETGNSYVWVKVPSIPAGSTTDYIYMYFNDTLLSDGQSSENVWDINHVGVWHLDESSGTNIDDSTTNSNDGSKTLETQPAYTADGAANGGHVFDGSNNIVSIPDDATFDLGNTMTIEAWVKPTTCATRETIIGRNDQSGVVQLEINYSSCAVGTIISGTYVSYTGINALTAGEWNHIVYTRNGTGATHKIYVNGVEKSLVTNASNNYSNPTGPFEFGRRTTAGSQRLTGTLDEVRMSNIVRPADWAEATYLTTTDAFNTYGTEEAYVPDFNVSGEVTVSGWYYPTTLDSTTKYLTYGSGTTKAMYIKTDSANAGKLLFSTNGTDEGTSVSTLSTNNWYYIALVGDSSETRLYINGLLDSTVTNTTAISDLESFYVGNDNNLSTNGFIGKVDEVKLYNTALDDSKISGTYSSLKPPLAYYTFDQKNPTGVFDISTNNNSGTWAGSSTERYATGKFGSAGIFDGSTDYVTASDTPFDITTDFTLESWVNLGAAGSAPYNVVSKHGAAGTGGYSLFVDTNGAVNCLTDNGTSETLSKTADSAVTPASGWLHLAAVREGTSCKIYINSEDRTATAGTHTTLTTNALTLRLGSNTSGEGFFKGQLDEVKIYDYALFPRAILIDYNGGHPIPGSPVGSAKGWWKMDEGYESTAHNTGSSGGANDGTITGATWSLEGKYDRALDFDGSTDYITVATGEIVDQNTVTIEAWIYPTSVTGAHDFTILAQNDNGAGYTTHNFGISGSTGKLMYDNELPSNGVLNGDTVLTASQWQHVAVVRDADSVTFYLNGVSDGSGTGEARSSAASVDNTLIGARYYSGAAQHQFAGKLDDVKVYTVALSASQVAQTYNRGKAMTFGSLSTDTAGLPLNSAKSAYCVPGDATSCNAPVANYNFDEKQGAYINDVSGNAHQGTLENSPAWTNGNMGGAVEFNGTNNYATISTGELVAQDNITVEAWIYPGKVTDASNAFTVYAQNDTAAGNVTHLFAIDNTNGKLMYDNTGPANGAINGSTALVANTWNHVVFTRNGTSVNFYLNGKSDGSGTGETRQSSADVDNTLIGARYYSGAPQHKFIGKISNLTVFNYARSLPQIAWDYDRGGPSLWWKLDECQGLVANDSSETGSHDGVITIGSGGDNASEGSCESLQTDEAWYNGESGEINASLYFDGSDDFITLGTGPSTYSMSLWVKPSSTTQSIVDLGGSHTLTVSAGAISAGGFSTPTIYVDGYQTTTLPDTNWHQITVVTSTPFNTGTVTLGKIGGALYTGQIDEFKLFSYPMTFIQVRDNFARGAATLSH</sequence>
<keyword evidence="4" id="KW-0812">Transmembrane</keyword>
<evidence type="ECO:0000256" key="4">
    <source>
        <dbReference type="SAM" id="Phobius"/>
    </source>
</evidence>
<reference evidence="6 7" key="1">
    <citation type="journal article" date="2015" name="Nature">
        <title>rRNA introns, odd ribosomes, and small enigmatic genomes across a large radiation of phyla.</title>
        <authorList>
            <person name="Brown C.T."/>
            <person name="Hug L.A."/>
            <person name="Thomas B.C."/>
            <person name="Sharon I."/>
            <person name="Castelle C.J."/>
            <person name="Singh A."/>
            <person name="Wilkins M.J."/>
            <person name="Williams K.H."/>
            <person name="Banfield J.F."/>
        </authorList>
    </citation>
    <scope>NUCLEOTIDE SEQUENCE [LARGE SCALE GENOMIC DNA]</scope>
</reference>
<keyword evidence="1" id="KW-0732">Signal</keyword>
<dbReference type="Pfam" id="PF13385">
    <property type="entry name" value="Laminin_G_3"/>
    <property type="match status" value="6"/>
</dbReference>
<evidence type="ECO:0000256" key="2">
    <source>
        <dbReference type="ARBA" id="ARBA00023157"/>
    </source>
</evidence>
<name>A0A0G1CNC2_UNCKA</name>
<keyword evidence="4" id="KW-1133">Transmembrane helix</keyword>
<protein>
    <recommendedName>
        <fullName evidence="5">LamG-like jellyroll fold domain-containing protein</fullName>
    </recommendedName>
</protein>
<feature type="domain" description="LamG-like jellyroll fold" evidence="5">
    <location>
        <begin position="3167"/>
        <end position="3296"/>
    </location>
</feature>
<feature type="domain" description="LamG-like jellyroll fold" evidence="5">
    <location>
        <begin position="3589"/>
        <end position="3727"/>
    </location>
</feature>
<dbReference type="PANTHER" id="PTHR42535:SF2">
    <property type="entry name" value="CHROMOSOME UNDETERMINED SCAFFOLD_146, WHOLE GENOME SHOTGUN SEQUENCE"/>
    <property type="match status" value="1"/>
</dbReference>
<evidence type="ECO:0000256" key="3">
    <source>
        <dbReference type="SAM" id="MobiDB-lite"/>
    </source>
</evidence>
<feature type="region of interest" description="Disordered" evidence="3">
    <location>
        <begin position="2949"/>
        <end position="2969"/>
    </location>
</feature>
<keyword evidence="2" id="KW-1015">Disulfide bond</keyword>
<feature type="transmembrane region" description="Helical" evidence="4">
    <location>
        <begin position="117"/>
        <end position="137"/>
    </location>
</feature>
<dbReference type="Pfam" id="PF10102">
    <property type="entry name" value="DUF2341"/>
    <property type="match status" value="2"/>
</dbReference>
<dbReference type="InterPro" id="IPR013320">
    <property type="entry name" value="ConA-like_dom_sf"/>
</dbReference>
<dbReference type="SUPFAM" id="SSF49899">
    <property type="entry name" value="Concanavalin A-like lectins/glucanases"/>
    <property type="match status" value="7"/>
</dbReference>
<dbReference type="Proteomes" id="UP000034678">
    <property type="component" value="Unassembled WGS sequence"/>
</dbReference>
<keyword evidence="4" id="KW-0472">Membrane</keyword>
<dbReference type="SMART" id="SM00560">
    <property type="entry name" value="LamGL"/>
    <property type="match status" value="4"/>
</dbReference>
<gene>
    <name evidence="6" type="ORF">UV26_C0009G0001</name>
</gene>
<dbReference type="STRING" id="1619142.UV26_C0009G0001"/>